<dbReference type="SUPFAM" id="SSF46689">
    <property type="entry name" value="Homeodomain-like"/>
    <property type="match status" value="1"/>
</dbReference>
<dbReference type="Proteomes" id="UP001596504">
    <property type="component" value="Unassembled WGS sequence"/>
</dbReference>
<accession>A0ABW2LCV5</accession>
<feature type="domain" description="HTH tetR-type" evidence="5">
    <location>
        <begin position="16"/>
        <end position="75"/>
    </location>
</feature>
<evidence type="ECO:0000256" key="4">
    <source>
        <dbReference type="PROSITE-ProRule" id="PRU00335"/>
    </source>
</evidence>
<protein>
    <submittedName>
        <fullName evidence="6">TetR/AcrR family transcriptional regulator</fullName>
    </submittedName>
</protein>
<feature type="DNA-binding region" description="H-T-H motif" evidence="4">
    <location>
        <begin position="38"/>
        <end position="57"/>
    </location>
</feature>
<evidence type="ECO:0000313" key="7">
    <source>
        <dbReference type="Proteomes" id="UP001596504"/>
    </source>
</evidence>
<comment type="caution">
    <text evidence="6">The sequence shown here is derived from an EMBL/GenBank/DDBJ whole genome shotgun (WGS) entry which is preliminary data.</text>
</comment>
<keyword evidence="3" id="KW-0804">Transcription</keyword>
<name>A0ABW2LCV5_9PSEU</name>
<dbReference type="EMBL" id="JBHTCJ010000001">
    <property type="protein sequence ID" value="MFC7340287.1"/>
    <property type="molecule type" value="Genomic_DNA"/>
</dbReference>
<evidence type="ECO:0000313" key="6">
    <source>
        <dbReference type="EMBL" id="MFC7340287.1"/>
    </source>
</evidence>
<dbReference type="PROSITE" id="PS50977">
    <property type="entry name" value="HTH_TETR_2"/>
    <property type="match status" value="1"/>
</dbReference>
<dbReference type="RefSeq" id="WP_380663940.1">
    <property type="nucleotide sequence ID" value="NZ_JBHTCJ010000001.1"/>
</dbReference>
<proteinExistence type="predicted"/>
<dbReference type="InterPro" id="IPR001647">
    <property type="entry name" value="HTH_TetR"/>
</dbReference>
<dbReference type="InterPro" id="IPR050109">
    <property type="entry name" value="HTH-type_TetR-like_transc_reg"/>
</dbReference>
<dbReference type="Pfam" id="PF00440">
    <property type="entry name" value="TetR_N"/>
    <property type="match status" value="1"/>
</dbReference>
<dbReference type="PRINTS" id="PR00455">
    <property type="entry name" value="HTHTETR"/>
</dbReference>
<sequence>MTAEHSRRRASAMSPEQRREAIVEAVLPLVRQHGAKITTKQIAQAADIAEGTVFRAFKDKDELLRACVTAALRPDELCAAVRGIDRDTDAAVRLTRASGLFLDHFTRFGELMHTLAASGFDLRGGHAEGKPSPMDEREQFIRDLNAALASLFEPGELRIPPERLAELLQALVLGIRFTSTAANTAEVDQDAEIRDRVDVLLHGAAADNTNTTGEPR</sequence>
<evidence type="ECO:0000256" key="2">
    <source>
        <dbReference type="ARBA" id="ARBA00023125"/>
    </source>
</evidence>
<gene>
    <name evidence="6" type="ORF">ACFQRI_02600</name>
</gene>
<dbReference type="PANTHER" id="PTHR30055:SF234">
    <property type="entry name" value="HTH-TYPE TRANSCRIPTIONAL REGULATOR BETI"/>
    <property type="match status" value="1"/>
</dbReference>
<evidence type="ECO:0000259" key="5">
    <source>
        <dbReference type="PROSITE" id="PS50977"/>
    </source>
</evidence>
<evidence type="ECO:0000256" key="1">
    <source>
        <dbReference type="ARBA" id="ARBA00023015"/>
    </source>
</evidence>
<organism evidence="6 7">
    <name type="scientific">Saccharopolyspora griseoalba</name>
    <dbReference type="NCBI Taxonomy" id="1431848"/>
    <lineage>
        <taxon>Bacteria</taxon>
        <taxon>Bacillati</taxon>
        <taxon>Actinomycetota</taxon>
        <taxon>Actinomycetes</taxon>
        <taxon>Pseudonocardiales</taxon>
        <taxon>Pseudonocardiaceae</taxon>
        <taxon>Saccharopolyspora</taxon>
    </lineage>
</organism>
<dbReference type="InterPro" id="IPR009057">
    <property type="entry name" value="Homeodomain-like_sf"/>
</dbReference>
<keyword evidence="1" id="KW-0805">Transcription regulation</keyword>
<dbReference type="Gene3D" id="1.10.357.10">
    <property type="entry name" value="Tetracycline Repressor, domain 2"/>
    <property type="match status" value="1"/>
</dbReference>
<evidence type="ECO:0000256" key="3">
    <source>
        <dbReference type="ARBA" id="ARBA00023163"/>
    </source>
</evidence>
<reference evidence="7" key="1">
    <citation type="journal article" date="2019" name="Int. J. Syst. Evol. Microbiol.">
        <title>The Global Catalogue of Microorganisms (GCM) 10K type strain sequencing project: providing services to taxonomists for standard genome sequencing and annotation.</title>
        <authorList>
            <consortium name="The Broad Institute Genomics Platform"/>
            <consortium name="The Broad Institute Genome Sequencing Center for Infectious Disease"/>
            <person name="Wu L."/>
            <person name="Ma J."/>
        </authorList>
    </citation>
    <scope>NUCLEOTIDE SEQUENCE [LARGE SCALE GENOMIC DNA]</scope>
    <source>
        <strain evidence="7">WLHS5</strain>
    </source>
</reference>
<keyword evidence="2 4" id="KW-0238">DNA-binding</keyword>
<keyword evidence="7" id="KW-1185">Reference proteome</keyword>
<dbReference type="PANTHER" id="PTHR30055">
    <property type="entry name" value="HTH-TYPE TRANSCRIPTIONAL REGULATOR RUTR"/>
    <property type="match status" value="1"/>
</dbReference>